<gene>
    <name evidence="1" type="ORF">APAC_0612</name>
</gene>
<reference evidence="1 2" key="1">
    <citation type="submission" date="2019-09" db="EMBL/GenBank/DDBJ databases">
        <title>Complete genome sequencing of four Arcobacter species reveals a diverse suite of mobile elements.</title>
        <authorList>
            <person name="Miller W.G."/>
            <person name="Yee E."/>
            <person name="Bono J.L."/>
        </authorList>
    </citation>
    <scope>NUCLEOTIDE SEQUENCE [LARGE SCALE GENOMIC DNA]</scope>
    <source>
        <strain evidence="1 2">LMG 26638</strain>
    </source>
</reference>
<organism evidence="1 2">
    <name type="scientific">Malaciobacter pacificus</name>
    <dbReference type="NCBI Taxonomy" id="1080223"/>
    <lineage>
        <taxon>Bacteria</taxon>
        <taxon>Pseudomonadati</taxon>
        <taxon>Campylobacterota</taxon>
        <taxon>Epsilonproteobacteria</taxon>
        <taxon>Campylobacterales</taxon>
        <taxon>Arcobacteraceae</taxon>
        <taxon>Malaciobacter</taxon>
    </lineage>
</organism>
<name>A0A5C2H492_9BACT</name>
<dbReference type="Proteomes" id="UP000322726">
    <property type="component" value="Chromosome"/>
</dbReference>
<reference evidence="1 2" key="3">
    <citation type="submission" date="2019-09" db="EMBL/GenBank/DDBJ databases">
        <title>Taxonomic note: a critical rebuttal of the proposed division of the genus Arcobacter into six genera, emended descriptions of Arcobacter anaerophilus and the genus Arcobacter, and an assessment of genus-level boundaries for Epsilonproteobacteria using in silico genomic comparator tools.</title>
        <authorList>
            <person name="On S.L.W."/>
            <person name="Miller W.G."/>
            <person name="Biggs P."/>
            <person name="Cornelius A."/>
            <person name="Vandamme P."/>
        </authorList>
    </citation>
    <scope>NUCLEOTIDE SEQUENCE [LARGE SCALE GENOMIC DNA]</scope>
    <source>
        <strain evidence="1 2">LMG 26638</strain>
    </source>
</reference>
<reference evidence="2" key="2">
    <citation type="submission" date="2019-09" db="EMBL/GenBank/DDBJ databases">
        <title>Complete genome sequencing of four Arcobacter species reveals a diverse suite of mobile elements.</title>
        <authorList>
            <person name="On S.L.W."/>
            <person name="Miller W.G."/>
            <person name="Biggs P."/>
            <person name="Cornelius A."/>
            <person name="Vandamme P."/>
        </authorList>
    </citation>
    <scope>NUCLEOTIDE SEQUENCE [LARGE SCALE GENOMIC DNA]</scope>
    <source>
        <strain evidence="2">LMG 26638</strain>
    </source>
</reference>
<dbReference type="AlphaFoldDB" id="A0A5C2H492"/>
<dbReference type="OrthoDB" id="5344301at2"/>
<proteinExistence type="predicted"/>
<dbReference type="KEGG" id="apai:APAC_0612"/>
<accession>A0A5C2H492</accession>
<sequence>MEKNSFTLFETLLSITLLILIVSGFLNSSYYDQTNHQNFMLLNSIENKFDIKDYSGLQKSSKNLKITINDTEVEFLTVKKYVFENEDIKILKYEK</sequence>
<keyword evidence="2" id="KW-1185">Reference proteome</keyword>
<dbReference type="EMBL" id="CP035928">
    <property type="protein sequence ID" value="QEP33761.1"/>
    <property type="molecule type" value="Genomic_DNA"/>
</dbReference>
<dbReference type="RefSeq" id="WP_130232717.1">
    <property type="nucleotide sequence ID" value="NZ_BMEF01000002.1"/>
</dbReference>
<protein>
    <submittedName>
        <fullName evidence="1">Uncharacterized protein</fullName>
    </submittedName>
</protein>
<evidence type="ECO:0000313" key="1">
    <source>
        <dbReference type="EMBL" id="QEP33761.1"/>
    </source>
</evidence>
<evidence type="ECO:0000313" key="2">
    <source>
        <dbReference type="Proteomes" id="UP000322726"/>
    </source>
</evidence>